<dbReference type="CDD" id="cd07042">
    <property type="entry name" value="STAS_SulP_like_sulfate_transporter"/>
    <property type="match status" value="1"/>
</dbReference>
<dbReference type="InterPro" id="IPR036513">
    <property type="entry name" value="STAS_dom_sf"/>
</dbReference>
<evidence type="ECO:0000256" key="1">
    <source>
        <dbReference type="ARBA" id="ARBA00004141"/>
    </source>
</evidence>
<feature type="transmembrane region" description="Helical" evidence="5">
    <location>
        <begin position="51"/>
        <end position="68"/>
    </location>
</feature>
<name>A0A1I7UBV9_9PELO</name>
<feature type="domain" description="STAS" evidence="6">
    <location>
        <begin position="540"/>
        <end position="700"/>
    </location>
</feature>
<evidence type="ECO:0000256" key="5">
    <source>
        <dbReference type="SAM" id="Phobius"/>
    </source>
</evidence>
<dbReference type="GO" id="GO:0055085">
    <property type="term" value="P:transmembrane transport"/>
    <property type="evidence" value="ECO:0007669"/>
    <property type="project" value="InterPro"/>
</dbReference>
<keyword evidence="7" id="KW-1185">Reference proteome</keyword>
<organism evidence="7 8">
    <name type="scientific">Caenorhabditis tropicalis</name>
    <dbReference type="NCBI Taxonomy" id="1561998"/>
    <lineage>
        <taxon>Eukaryota</taxon>
        <taxon>Metazoa</taxon>
        <taxon>Ecdysozoa</taxon>
        <taxon>Nematoda</taxon>
        <taxon>Chromadorea</taxon>
        <taxon>Rhabditida</taxon>
        <taxon>Rhabditina</taxon>
        <taxon>Rhabditomorpha</taxon>
        <taxon>Rhabditoidea</taxon>
        <taxon>Rhabditidae</taxon>
        <taxon>Peloderinae</taxon>
        <taxon>Caenorhabditis</taxon>
    </lineage>
</organism>
<dbReference type="Pfam" id="PF01740">
    <property type="entry name" value="STAS"/>
    <property type="match status" value="1"/>
</dbReference>
<comment type="subcellular location">
    <subcellularLocation>
        <location evidence="1">Membrane</location>
        <topology evidence="1">Multi-pass membrane protein</topology>
    </subcellularLocation>
</comment>
<accession>A0A1I7UBV9</accession>
<dbReference type="InterPro" id="IPR002645">
    <property type="entry name" value="STAS_dom"/>
</dbReference>
<evidence type="ECO:0000256" key="4">
    <source>
        <dbReference type="ARBA" id="ARBA00023136"/>
    </source>
</evidence>
<proteinExistence type="predicted"/>
<dbReference type="PANTHER" id="PTHR11814">
    <property type="entry name" value="SULFATE TRANSPORTER"/>
    <property type="match status" value="1"/>
</dbReference>
<evidence type="ECO:0000256" key="3">
    <source>
        <dbReference type="ARBA" id="ARBA00022989"/>
    </source>
</evidence>
<dbReference type="GO" id="GO:0016020">
    <property type="term" value="C:membrane"/>
    <property type="evidence" value="ECO:0007669"/>
    <property type="project" value="UniProtKB-SubCell"/>
</dbReference>
<feature type="transmembrane region" description="Helical" evidence="5">
    <location>
        <begin position="448"/>
        <end position="467"/>
    </location>
</feature>
<keyword evidence="3 5" id="KW-1133">Transmembrane helix</keyword>
<feature type="transmembrane region" description="Helical" evidence="5">
    <location>
        <begin position="80"/>
        <end position="103"/>
    </location>
</feature>
<dbReference type="Pfam" id="PF00916">
    <property type="entry name" value="Sulfate_transp"/>
    <property type="match status" value="1"/>
</dbReference>
<dbReference type="STRING" id="1561998.A0A1I7UBV9"/>
<feature type="transmembrane region" description="Helical" evidence="5">
    <location>
        <begin position="415"/>
        <end position="436"/>
    </location>
</feature>
<dbReference type="InterPro" id="IPR001902">
    <property type="entry name" value="SLC26A/SulP_fam"/>
</dbReference>
<dbReference type="SUPFAM" id="SSF52091">
    <property type="entry name" value="SpoIIaa-like"/>
    <property type="match status" value="1"/>
</dbReference>
<feature type="transmembrane region" description="Helical" evidence="5">
    <location>
        <begin position="109"/>
        <end position="126"/>
    </location>
</feature>
<protein>
    <submittedName>
        <fullName evidence="8">STAS domain-containing protein</fullName>
    </submittedName>
</protein>
<feature type="transmembrane region" description="Helical" evidence="5">
    <location>
        <begin position="207"/>
        <end position="232"/>
    </location>
</feature>
<evidence type="ECO:0000313" key="7">
    <source>
        <dbReference type="Proteomes" id="UP000095282"/>
    </source>
</evidence>
<dbReference type="Proteomes" id="UP000095282">
    <property type="component" value="Unplaced"/>
</dbReference>
<evidence type="ECO:0000256" key="2">
    <source>
        <dbReference type="ARBA" id="ARBA00022692"/>
    </source>
</evidence>
<feature type="transmembrane region" description="Helical" evidence="5">
    <location>
        <begin position="173"/>
        <end position="195"/>
    </location>
</feature>
<dbReference type="WBParaSite" id="Csp11.Scaffold629.g7765.t1">
    <property type="protein sequence ID" value="Csp11.Scaffold629.g7765.t1"/>
    <property type="gene ID" value="Csp11.Scaffold629.g7765"/>
</dbReference>
<dbReference type="Gene3D" id="3.30.750.24">
    <property type="entry name" value="STAS domain"/>
    <property type="match status" value="1"/>
</dbReference>
<sequence>MKERIEESVFVQRGAMNQAQFDEKFDYNKPHLENEIKKQAKKFVKRFYEPFTSFVAFKLFILDLIPILKWFPEYKWKSDLTLDIVGGITVGVMQVPQGIAYALLARQPAINGLYASLFPPLIYMIFGTSRHSSIGTFAILSLMTGISVERLTASDDIILSSNETDTTIYPTPTEVSCAITITMGIILFVMGILRLHFLTTYLSDQVIAGFTVGSSVHVLVSQLKTILGIRGLPRHSGPFYLFRHLYDLATNIGRVNFVSLGISLISIVILVCGKKIVNPCIKRATKIDIPIPWELVIVILSTIFVAVSGVDSTSKVQIVNKIPVGVPEVSLPPFHLITKVFPDAISITVVGVSVWLSISKMLAKKMNYQLDSGQELFALSITSITSSFIPTIPISCSLSRTLVAVGAGCATQLSIFFSSIVVFSVVFFLGSLLATLPMVTEIRFSKKLIIIQAALSAIIVVALEGMFKKFADLGDLWKVSKIDFMIWVVSCVFTVALDVSYGLFISVGFALFTTILREQYPKWHLLASVKGTQDFRDAERYGESMYFKGICIFRFDAPLLFHNVECFKKSVDKAYLEWQKSHEFYVLREERDTILSPKLEDSEGSSDEKTNQTAQLSINTQSPDILSRHFVVDCSGFTFIDLMGVSALKEIFSDLRKRGILVYFANAKAPVRDMFEKCHFFKFVPKENFYPTMRDATSIARQRQLESVLMRQSLFYSSIITD</sequence>
<feature type="transmembrane region" description="Helical" evidence="5">
    <location>
        <begin position="487"/>
        <end position="512"/>
    </location>
</feature>
<evidence type="ECO:0000259" key="6">
    <source>
        <dbReference type="PROSITE" id="PS50801"/>
    </source>
</evidence>
<feature type="transmembrane region" description="Helical" evidence="5">
    <location>
        <begin position="293"/>
        <end position="310"/>
    </location>
</feature>
<evidence type="ECO:0000313" key="8">
    <source>
        <dbReference type="WBParaSite" id="Csp11.Scaffold629.g7765.t1"/>
    </source>
</evidence>
<dbReference type="NCBIfam" id="TIGR00815">
    <property type="entry name" value="sulP"/>
    <property type="match status" value="1"/>
</dbReference>
<feature type="transmembrane region" description="Helical" evidence="5">
    <location>
        <begin position="336"/>
        <end position="356"/>
    </location>
</feature>
<keyword evidence="2 5" id="KW-0812">Transmembrane</keyword>
<dbReference type="AlphaFoldDB" id="A0A1I7UBV9"/>
<feature type="transmembrane region" description="Helical" evidence="5">
    <location>
        <begin position="252"/>
        <end position="272"/>
    </location>
</feature>
<feature type="transmembrane region" description="Helical" evidence="5">
    <location>
        <begin position="376"/>
        <end position="395"/>
    </location>
</feature>
<dbReference type="InterPro" id="IPR011547">
    <property type="entry name" value="SLC26A/SulP_dom"/>
</dbReference>
<dbReference type="eggNOG" id="KOG0236">
    <property type="taxonomic scope" value="Eukaryota"/>
</dbReference>
<dbReference type="PROSITE" id="PS50801">
    <property type="entry name" value="STAS"/>
    <property type="match status" value="1"/>
</dbReference>
<keyword evidence="4 5" id="KW-0472">Membrane</keyword>
<reference evidence="8" key="1">
    <citation type="submission" date="2016-11" db="UniProtKB">
        <authorList>
            <consortium name="WormBaseParasite"/>
        </authorList>
    </citation>
    <scope>IDENTIFICATION</scope>
</reference>